<accession>A0ABR3VS77</accession>
<name>A0ABR3VS77_9PEZI</name>
<proteinExistence type="predicted"/>
<organism evidence="3 4">
    <name type="scientific">Phialemonium thermophilum</name>
    <dbReference type="NCBI Taxonomy" id="223376"/>
    <lineage>
        <taxon>Eukaryota</taxon>
        <taxon>Fungi</taxon>
        <taxon>Dikarya</taxon>
        <taxon>Ascomycota</taxon>
        <taxon>Pezizomycotina</taxon>
        <taxon>Sordariomycetes</taxon>
        <taxon>Sordariomycetidae</taxon>
        <taxon>Cephalothecales</taxon>
        <taxon>Cephalothecaceae</taxon>
        <taxon>Phialemonium</taxon>
    </lineage>
</organism>
<dbReference type="Proteomes" id="UP001586593">
    <property type="component" value="Unassembled WGS sequence"/>
</dbReference>
<feature type="region of interest" description="Disordered" evidence="1">
    <location>
        <begin position="175"/>
        <end position="235"/>
    </location>
</feature>
<evidence type="ECO:0000313" key="4">
    <source>
        <dbReference type="Proteomes" id="UP001586593"/>
    </source>
</evidence>
<evidence type="ECO:0000313" key="3">
    <source>
        <dbReference type="EMBL" id="KAL1844525.1"/>
    </source>
</evidence>
<evidence type="ECO:0000256" key="1">
    <source>
        <dbReference type="SAM" id="MobiDB-lite"/>
    </source>
</evidence>
<keyword evidence="2" id="KW-0732">Signal</keyword>
<gene>
    <name evidence="3" type="ORF">VTK73DRAFT_2355</name>
</gene>
<sequence>MARRDRRHKPHQACLILAMATTTASAMSLANFQIIGSSAVPLSCILAYNSPIAACSTADFTSSRTCSAACARDLQRVESRLLAVCDGVAAPSASVLGQALLGRLVDLLCPAAAAAAPSSTTKTVQEPTAAVVDTSTTTTTSSSPSTTLSSSSTSSSLFQMQTVALPTTADDGAATAAGFQQTEPSPPPPVMPAAETQPTAPLAANSPTQRAAGAQQTRAPSPKSSQSAASDGSGGGSPFDIAAVSGAGRGALAVWWLTACALLFLMR</sequence>
<dbReference type="EMBL" id="JAZHXJ010001646">
    <property type="protein sequence ID" value="KAL1844525.1"/>
    <property type="molecule type" value="Genomic_DNA"/>
</dbReference>
<feature type="chain" id="PRO_5046734900" evidence="2">
    <location>
        <begin position="27"/>
        <end position="267"/>
    </location>
</feature>
<feature type="region of interest" description="Disordered" evidence="1">
    <location>
        <begin position="119"/>
        <end position="153"/>
    </location>
</feature>
<feature type="signal peptide" evidence="2">
    <location>
        <begin position="1"/>
        <end position="26"/>
    </location>
</feature>
<feature type="compositionally biased region" description="Low complexity" evidence="1">
    <location>
        <begin position="134"/>
        <end position="153"/>
    </location>
</feature>
<comment type="caution">
    <text evidence="3">The sequence shown here is derived from an EMBL/GenBank/DDBJ whole genome shotgun (WGS) entry which is preliminary data.</text>
</comment>
<evidence type="ECO:0000256" key="2">
    <source>
        <dbReference type="SAM" id="SignalP"/>
    </source>
</evidence>
<protein>
    <submittedName>
        <fullName evidence="3">Uncharacterized protein</fullName>
    </submittedName>
</protein>
<reference evidence="3 4" key="1">
    <citation type="journal article" date="2024" name="Commun. Biol.">
        <title>Comparative genomic analysis of thermophilic fungi reveals convergent evolutionary adaptations and gene losses.</title>
        <authorList>
            <person name="Steindorff A.S."/>
            <person name="Aguilar-Pontes M.V."/>
            <person name="Robinson A.J."/>
            <person name="Andreopoulos B."/>
            <person name="LaButti K."/>
            <person name="Kuo A."/>
            <person name="Mondo S."/>
            <person name="Riley R."/>
            <person name="Otillar R."/>
            <person name="Haridas S."/>
            <person name="Lipzen A."/>
            <person name="Grimwood J."/>
            <person name="Schmutz J."/>
            <person name="Clum A."/>
            <person name="Reid I.D."/>
            <person name="Moisan M.C."/>
            <person name="Butler G."/>
            <person name="Nguyen T.T.M."/>
            <person name="Dewar K."/>
            <person name="Conant G."/>
            <person name="Drula E."/>
            <person name="Henrissat B."/>
            <person name="Hansel C."/>
            <person name="Singer S."/>
            <person name="Hutchinson M.I."/>
            <person name="de Vries R.P."/>
            <person name="Natvig D.O."/>
            <person name="Powell A.J."/>
            <person name="Tsang A."/>
            <person name="Grigoriev I.V."/>
        </authorList>
    </citation>
    <scope>NUCLEOTIDE SEQUENCE [LARGE SCALE GENOMIC DNA]</scope>
    <source>
        <strain evidence="3 4">ATCC 24622</strain>
    </source>
</reference>
<keyword evidence="4" id="KW-1185">Reference proteome</keyword>
<feature type="compositionally biased region" description="Low complexity" evidence="1">
    <location>
        <begin position="208"/>
        <end position="231"/>
    </location>
</feature>